<accession>B8CFA0</accession>
<dbReference type="Gene3D" id="3.40.50.150">
    <property type="entry name" value="Vaccinia Virus protein VP39"/>
    <property type="match status" value="1"/>
</dbReference>
<reference evidence="3 4" key="2">
    <citation type="journal article" date="2008" name="Nature">
        <title>The Phaeodactylum genome reveals the evolutionary history of diatom genomes.</title>
        <authorList>
            <person name="Bowler C."/>
            <person name="Allen A.E."/>
            <person name="Badger J.H."/>
            <person name="Grimwood J."/>
            <person name="Jabbari K."/>
            <person name="Kuo A."/>
            <person name="Maheswari U."/>
            <person name="Martens C."/>
            <person name="Maumus F."/>
            <person name="Otillar R.P."/>
            <person name="Rayko E."/>
            <person name="Salamov A."/>
            <person name="Vandepoele K."/>
            <person name="Beszteri B."/>
            <person name="Gruber A."/>
            <person name="Heijde M."/>
            <person name="Katinka M."/>
            <person name="Mock T."/>
            <person name="Valentin K."/>
            <person name="Verret F."/>
            <person name="Berges J.A."/>
            <person name="Brownlee C."/>
            <person name="Cadoret J.P."/>
            <person name="Chiovitti A."/>
            <person name="Choi C.J."/>
            <person name="Coesel S."/>
            <person name="De Martino A."/>
            <person name="Detter J.C."/>
            <person name="Durkin C."/>
            <person name="Falciatore A."/>
            <person name="Fournet J."/>
            <person name="Haruta M."/>
            <person name="Huysman M.J."/>
            <person name="Jenkins B.D."/>
            <person name="Jiroutova K."/>
            <person name="Jorgensen R.E."/>
            <person name="Joubert Y."/>
            <person name="Kaplan A."/>
            <person name="Kroger N."/>
            <person name="Kroth P.G."/>
            <person name="La Roche J."/>
            <person name="Lindquist E."/>
            <person name="Lommer M."/>
            <person name="Martin-Jezequel V."/>
            <person name="Lopez P.J."/>
            <person name="Lucas S."/>
            <person name="Mangogna M."/>
            <person name="McGinnis K."/>
            <person name="Medlin L.K."/>
            <person name="Montsant A."/>
            <person name="Oudot-Le Secq M.P."/>
            <person name="Napoli C."/>
            <person name="Obornik M."/>
            <person name="Parker M.S."/>
            <person name="Petit J.L."/>
            <person name="Porcel B.M."/>
            <person name="Poulsen N."/>
            <person name="Robison M."/>
            <person name="Rychlewski L."/>
            <person name="Rynearson T.A."/>
            <person name="Schmutz J."/>
            <person name="Shapiro H."/>
            <person name="Siaut M."/>
            <person name="Stanley M."/>
            <person name="Sussman M.R."/>
            <person name="Taylor A.R."/>
            <person name="Vardi A."/>
            <person name="von Dassow P."/>
            <person name="Vyverman W."/>
            <person name="Willis A."/>
            <person name="Wyrwicz L.S."/>
            <person name="Rokhsar D.S."/>
            <person name="Weissenbach J."/>
            <person name="Armbrust E.V."/>
            <person name="Green B.R."/>
            <person name="Van de Peer Y."/>
            <person name="Grigoriev I.V."/>
        </authorList>
    </citation>
    <scope>NUCLEOTIDE SEQUENCE [LARGE SCALE GENOMIC DNA]</scope>
    <source>
        <strain evidence="3 4">CCMP1335</strain>
    </source>
</reference>
<feature type="compositionally biased region" description="Gly residues" evidence="1">
    <location>
        <begin position="605"/>
        <end position="618"/>
    </location>
</feature>
<dbReference type="EMBL" id="CM000653">
    <property type="protein sequence ID" value="EED87593.1"/>
    <property type="molecule type" value="Genomic_DNA"/>
</dbReference>
<dbReference type="RefSeq" id="XP_002294813.1">
    <property type="nucleotide sequence ID" value="XM_002294777.1"/>
</dbReference>
<feature type="compositionally biased region" description="Basic and acidic residues" evidence="1">
    <location>
        <begin position="1455"/>
        <end position="1470"/>
    </location>
</feature>
<dbReference type="Pfam" id="PF01728">
    <property type="entry name" value="FtsJ"/>
    <property type="match status" value="1"/>
</dbReference>
<organism evidence="3 4">
    <name type="scientific">Thalassiosira pseudonana</name>
    <name type="common">Marine diatom</name>
    <name type="synonym">Cyclotella nana</name>
    <dbReference type="NCBI Taxonomy" id="35128"/>
    <lineage>
        <taxon>Eukaryota</taxon>
        <taxon>Sar</taxon>
        <taxon>Stramenopiles</taxon>
        <taxon>Ochrophyta</taxon>
        <taxon>Bacillariophyta</taxon>
        <taxon>Coscinodiscophyceae</taxon>
        <taxon>Thalassiosirophycidae</taxon>
        <taxon>Thalassiosirales</taxon>
        <taxon>Thalassiosiraceae</taxon>
        <taxon>Thalassiosira</taxon>
    </lineage>
</organism>
<dbReference type="InterPro" id="IPR002877">
    <property type="entry name" value="RNA_MeTrfase_FtsJ_dom"/>
</dbReference>
<feature type="region of interest" description="Disordered" evidence="1">
    <location>
        <begin position="1349"/>
        <end position="1529"/>
    </location>
</feature>
<name>B8CFA0_THAPS</name>
<feature type="domain" description="Ribosomal RNA methyltransferase FtsJ" evidence="2">
    <location>
        <begin position="253"/>
        <end position="376"/>
    </location>
</feature>
<dbReference type="GO" id="GO:0008168">
    <property type="term" value="F:methyltransferase activity"/>
    <property type="evidence" value="ECO:0007669"/>
    <property type="project" value="InterPro"/>
</dbReference>
<dbReference type="HOGENOM" id="CLU_247368_0_0_1"/>
<feature type="compositionally biased region" description="Acidic residues" evidence="1">
    <location>
        <begin position="1502"/>
        <end position="1529"/>
    </location>
</feature>
<feature type="compositionally biased region" description="Basic and acidic residues" evidence="1">
    <location>
        <begin position="1349"/>
        <end position="1362"/>
    </location>
</feature>
<dbReference type="Proteomes" id="UP000001449">
    <property type="component" value="Chromosome 22"/>
</dbReference>
<dbReference type="InterPro" id="IPR029063">
    <property type="entry name" value="SAM-dependent_MTases_sf"/>
</dbReference>
<dbReference type="eggNOG" id="ENOG502S0GA">
    <property type="taxonomic scope" value="Eukaryota"/>
</dbReference>
<feature type="compositionally biased region" description="Polar residues" evidence="1">
    <location>
        <begin position="58"/>
        <end position="72"/>
    </location>
</feature>
<dbReference type="KEGG" id="tps:THAPSDRAFT_25689"/>
<dbReference type="PANTHER" id="PTHR37524:SF2">
    <property type="entry name" value="RIBOSOMAL RNA METHYLTRANSFERASE FTSJ DOMAIN-CONTAINING PROTEIN"/>
    <property type="match status" value="1"/>
</dbReference>
<dbReference type="PaxDb" id="35128-Thaps25689"/>
<keyword evidence="4" id="KW-1185">Reference proteome</keyword>
<evidence type="ECO:0000256" key="1">
    <source>
        <dbReference type="SAM" id="MobiDB-lite"/>
    </source>
</evidence>
<feature type="compositionally biased region" description="Polar residues" evidence="1">
    <location>
        <begin position="533"/>
        <end position="544"/>
    </location>
</feature>
<feature type="compositionally biased region" description="Basic and acidic residues" evidence="1">
    <location>
        <begin position="1431"/>
        <end position="1441"/>
    </location>
</feature>
<proteinExistence type="predicted"/>
<gene>
    <name evidence="3" type="ORF">THAPSDRAFT_25689</name>
</gene>
<feature type="region of interest" description="Disordered" evidence="1">
    <location>
        <begin position="527"/>
        <end position="547"/>
    </location>
</feature>
<reference evidence="3 4" key="1">
    <citation type="journal article" date="2004" name="Science">
        <title>The genome of the diatom Thalassiosira pseudonana: ecology, evolution, and metabolism.</title>
        <authorList>
            <person name="Armbrust E.V."/>
            <person name="Berges J.A."/>
            <person name="Bowler C."/>
            <person name="Green B.R."/>
            <person name="Martinez D."/>
            <person name="Putnam N.H."/>
            <person name="Zhou S."/>
            <person name="Allen A.E."/>
            <person name="Apt K.E."/>
            <person name="Bechner M."/>
            <person name="Brzezinski M.A."/>
            <person name="Chaal B.K."/>
            <person name="Chiovitti A."/>
            <person name="Davis A.K."/>
            <person name="Demarest M.S."/>
            <person name="Detter J.C."/>
            <person name="Glavina T."/>
            <person name="Goodstein D."/>
            <person name="Hadi M.Z."/>
            <person name="Hellsten U."/>
            <person name="Hildebrand M."/>
            <person name="Jenkins B.D."/>
            <person name="Jurka J."/>
            <person name="Kapitonov V.V."/>
            <person name="Kroger N."/>
            <person name="Lau W.W."/>
            <person name="Lane T.W."/>
            <person name="Larimer F.W."/>
            <person name="Lippmeier J.C."/>
            <person name="Lucas S."/>
            <person name="Medina M."/>
            <person name="Montsant A."/>
            <person name="Obornik M."/>
            <person name="Parker M.S."/>
            <person name="Palenik B."/>
            <person name="Pazour G.J."/>
            <person name="Richardson P.M."/>
            <person name="Rynearson T.A."/>
            <person name="Saito M.A."/>
            <person name="Schwartz D.C."/>
            <person name="Thamatrakoln K."/>
            <person name="Valentin K."/>
            <person name="Vardi A."/>
            <person name="Wilkerson F.P."/>
            <person name="Rokhsar D.S."/>
        </authorList>
    </citation>
    <scope>NUCLEOTIDE SEQUENCE [LARGE SCALE GENOMIC DNA]</scope>
    <source>
        <strain evidence="3 4">CCMP1335</strain>
    </source>
</reference>
<evidence type="ECO:0000259" key="2">
    <source>
        <dbReference type="Pfam" id="PF01728"/>
    </source>
</evidence>
<evidence type="ECO:0000313" key="4">
    <source>
        <dbReference type="Proteomes" id="UP000001449"/>
    </source>
</evidence>
<feature type="compositionally biased region" description="Basic and acidic residues" evidence="1">
    <location>
        <begin position="1480"/>
        <end position="1501"/>
    </location>
</feature>
<feature type="region of interest" description="Disordered" evidence="1">
    <location>
        <begin position="41"/>
        <end position="72"/>
    </location>
</feature>
<protein>
    <recommendedName>
        <fullName evidence="2">Ribosomal RNA methyltransferase FtsJ domain-containing protein</fullName>
    </recommendedName>
</protein>
<dbReference type="InParanoid" id="B8CFA0"/>
<feature type="compositionally biased region" description="Basic and acidic residues" evidence="1">
    <location>
        <begin position="1386"/>
        <end position="1411"/>
    </location>
</feature>
<feature type="compositionally biased region" description="Basic residues" evidence="1">
    <location>
        <begin position="1363"/>
        <end position="1373"/>
    </location>
</feature>
<dbReference type="GeneID" id="7449478"/>
<evidence type="ECO:0000313" key="3">
    <source>
        <dbReference type="EMBL" id="EED87593.1"/>
    </source>
</evidence>
<feature type="region of interest" description="Disordered" evidence="1">
    <location>
        <begin position="600"/>
        <end position="637"/>
    </location>
</feature>
<dbReference type="PANTHER" id="PTHR37524">
    <property type="entry name" value="RIBOSOMAL RNA LARGE SUBUNIT METHYLTRANSFERASE M"/>
    <property type="match status" value="1"/>
</dbReference>
<sequence length="1529" mass="163719">MAATTTDVELIAKQSNLVLQVHKSHLDRVADFISSAFARHDGRSPSHGNGVAADDVVDTSTSRSHKSNGSSDTTIMSTAVNIISTQKSTVSKTCSLIFLNAMDEKSFLQQLTTKYKFVLKGLNRIYVLSSQRHIVSSDGFKSDDTISNRILDALQQLRPSFNQSKVVVKIDTFPSKLQRQVVSNLTSLLDAKSIPEEELDIAPTNHTHTLSIVRLGNNTNDANSGERYLAGVATVERTVPPIISSPTKSNDICRAFYKLAEAFERYQLLFQGKNNNNWPFPSLKAGSKRRNDTTNPIIGVDCGSSPGGWTKFLIDRTACDEVYSIDPGDMSEAVLTLSNVHHLQMTGEEAIPHLCKVLTQQRNDARIGMWVSDMCIHDVEKQVDMFLRAKAEGLFRLDQVAFVLTIKCNIGHAKERFDELTAKEVARLVEAGGYDLCVMGLPNDIHSTTMGASIETVMMGKETSNQLALKYCLLIAFFTSKVVPFPIRLTQHLFPRAPPHPSMSGKSKNDQDGRTLLDLVRSRDKLLKKKSDGTSSSHAATRTSPYGAEDISIDEQIALTEETILNHLSALNTSIQHRGLFGSEERARDFYSLASDRSSAVAANDGGGSGATATGGGGGKKRKRKGGDVNSSNSSSGGLSAASYGIHLESHSNAFSGVSTGGCGNNLGDSKGNLNEGLIVTALCRILGVTVGRRKKAKHADCADDMNGESKDGTSTPTNIATNNRSSSQLMMAALTVLTSLCTHAKDGAVPALSSTTSSSTTGASIEADMIGSIGSHLLDALSDTILYCHYSSRSSSASDTNLSETKDGGLVAALKMAASVVLLLEVRLARSDKTMQSLREAAWLVINNNSSICEGGEEDGVPKAAAVLLASFPLAGNSDSVPQSKLWSQAVRDGAMLLRWTICDFFPMPSLGDGGGKKGESDGGDGMLKSEARANPSLWKDHENWVLIVTENTSDDSDLEATDDQRSKAFLSRIQFLNIYISSLLKMEGYPLHQANNISSSVVLLPLGGLLDTSEVLLSFPLAAEAKHRTTKSRLRSSPVDGGRISPNAAMNIAVGMRLCGHSLFDVSLESCRGGSGAASRARRIVGMTVANLQSSCSLPLVSVVVDGSRQGGGGSSSSRMGSWLRGSIPLRIKSIQTFRTVAISLGSGVMSSTGTAKSVCRALILLGGCLLEQARGGEESNTNGSVEGDEWGTIGERANLIETASAALGACIAAFGGLIPNNIRGTIDSITHTCFKKMFSLGGCSIFVYSHVKQSILHLGMTCVVVPWGDGGRSTIHGIVRTVASMLRNDPDSAVASAALSTLCFFDAIVTSRAPPILIPTRGTVDEFAGSNNGLSAAALMQGMDDRKREMRNARENKSKRSEKKSSKKSKKDSARTESWSVDVKPDNKKSDLVEKSLSKKDTKSKESPEAPDYGNNNAKDAKISQMCVKDHSTTKSTEEDAIGNEVNATGAEAEHTDLDVDLPIKEVENDEILIDTSPDKVVGKVEAEEGGVDMKQDDDRDSEDDDSSLNDFPEIVDEDPDEEDRM</sequence>
<dbReference type="GO" id="GO:0032259">
    <property type="term" value="P:methylation"/>
    <property type="evidence" value="ECO:0007669"/>
    <property type="project" value="InterPro"/>
</dbReference>